<dbReference type="Gene3D" id="3.90.180.10">
    <property type="entry name" value="Medium-chain alcohol dehydrogenases, catalytic domain"/>
    <property type="match status" value="1"/>
</dbReference>
<keyword evidence="2" id="KW-0862">Zinc</keyword>
<dbReference type="SUPFAM" id="SSF51735">
    <property type="entry name" value="NAD(P)-binding Rossmann-fold domains"/>
    <property type="match status" value="1"/>
</dbReference>
<dbReference type="PANTHER" id="PTHR44154:SF1">
    <property type="entry name" value="QUINONE OXIDOREDUCTASE"/>
    <property type="match status" value="1"/>
</dbReference>
<dbReference type="PANTHER" id="PTHR44154">
    <property type="entry name" value="QUINONE OXIDOREDUCTASE"/>
    <property type="match status" value="1"/>
</dbReference>
<dbReference type="GO" id="GO:0016491">
    <property type="term" value="F:oxidoreductase activity"/>
    <property type="evidence" value="ECO:0007669"/>
    <property type="project" value="UniProtKB-KW"/>
</dbReference>
<evidence type="ECO:0000313" key="5">
    <source>
        <dbReference type="Proteomes" id="UP000515220"/>
    </source>
</evidence>
<reference evidence="4 5" key="1">
    <citation type="submission" date="2020-07" db="EMBL/GenBank/DDBJ databases">
        <title>Complete Genome Sequence of an acetic acid bacterium, Acetobacter aceti JCM20276.</title>
        <authorList>
            <person name="Hirose Y."/>
            <person name="Mihara H."/>
        </authorList>
    </citation>
    <scope>NUCLEOTIDE SEQUENCE [LARGE SCALE GENOMIC DNA]</scope>
    <source>
        <strain evidence="4 5">JCM20276</strain>
    </source>
</reference>
<gene>
    <name evidence="4" type="ORF">AAJCM20276_14930</name>
</gene>
<evidence type="ECO:0000259" key="3">
    <source>
        <dbReference type="SMART" id="SM00829"/>
    </source>
</evidence>
<evidence type="ECO:0000256" key="1">
    <source>
        <dbReference type="ARBA" id="ARBA00022857"/>
    </source>
</evidence>
<dbReference type="SMART" id="SM00829">
    <property type="entry name" value="PKS_ER"/>
    <property type="match status" value="1"/>
</dbReference>
<keyword evidence="2" id="KW-0560">Oxidoreductase</keyword>
<dbReference type="InterPro" id="IPR013154">
    <property type="entry name" value="ADH-like_N"/>
</dbReference>
<accession>A0A6S6PHU3</accession>
<protein>
    <recommendedName>
        <fullName evidence="2">Zinc-type alcohol dehydrogenase-like protein</fullName>
    </recommendedName>
</protein>
<comment type="similarity">
    <text evidence="2">Belongs to the zinc-containing alcohol dehydrogenase family. Quinone oxidoreductase subfamily.</text>
</comment>
<dbReference type="InterPro" id="IPR051603">
    <property type="entry name" value="Zinc-ADH_QOR/CCCR"/>
</dbReference>
<dbReference type="InterPro" id="IPR011032">
    <property type="entry name" value="GroES-like_sf"/>
</dbReference>
<evidence type="ECO:0000313" key="4">
    <source>
        <dbReference type="EMBL" id="BCI66869.1"/>
    </source>
</evidence>
<keyword evidence="1" id="KW-0521">NADP</keyword>
<dbReference type="CDD" id="cd08252">
    <property type="entry name" value="AL_MDR"/>
    <property type="match status" value="1"/>
</dbReference>
<name>A0A6S6PHU3_ACEAC</name>
<dbReference type="InterPro" id="IPR036291">
    <property type="entry name" value="NAD(P)-bd_dom_sf"/>
</dbReference>
<dbReference type="Pfam" id="PF13602">
    <property type="entry name" value="ADH_zinc_N_2"/>
    <property type="match status" value="1"/>
</dbReference>
<keyword evidence="2" id="KW-0479">Metal-binding</keyword>
<feature type="domain" description="Enoyl reductase (ER)" evidence="3">
    <location>
        <begin position="11"/>
        <end position="334"/>
    </location>
</feature>
<dbReference type="SUPFAM" id="SSF50129">
    <property type="entry name" value="GroES-like"/>
    <property type="match status" value="1"/>
</dbReference>
<dbReference type="GO" id="GO:0008270">
    <property type="term" value="F:zinc ion binding"/>
    <property type="evidence" value="ECO:0007669"/>
    <property type="project" value="InterPro"/>
</dbReference>
<dbReference type="Pfam" id="PF08240">
    <property type="entry name" value="ADH_N"/>
    <property type="match status" value="1"/>
</dbReference>
<dbReference type="EMBL" id="AP023326">
    <property type="protein sequence ID" value="BCI66869.1"/>
    <property type="molecule type" value="Genomic_DNA"/>
</dbReference>
<dbReference type="RefSeq" id="WP_099347720.1">
    <property type="nucleotide sequence ID" value="NZ_AP023326.1"/>
</dbReference>
<proteinExistence type="inferred from homology"/>
<sequence>MRAVGYQKSLPVTDENALVDIELPDPVAEGHDLLVEVKAVSVNPVDAKVRMRAEPAPGEWKVLGWDAAGIVRAVGPDVKRFRPGDEVWYAGAVTRQGCNSELHLVDERIVGKKPRTLSWAEAAAMPLTAVTAWEMLFDRLDITRPIPGVPQAILIIGAGGGVGSMAVQLARRPGNVTVIGTASRPETAEWAKALGADFVLDHSKPLAPQIEAAGLSAPGYVFSITQTDKHFADVVKLIAPQGRFGLIDDPPSLDIMPFKAKSVSAHWELMFTRSTFQTADVIRQAEILEEVSSLVDAGVLRTTLSDVAGPINAANLRRAHALLESGKAKGKIVLEGFGA</sequence>
<dbReference type="InterPro" id="IPR020843">
    <property type="entry name" value="ER"/>
</dbReference>
<dbReference type="AlphaFoldDB" id="A0A6S6PHU3"/>
<organism evidence="4 5">
    <name type="scientific">Acetobacter aceti</name>
    <dbReference type="NCBI Taxonomy" id="435"/>
    <lineage>
        <taxon>Bacteria</taxon>
        <taxon>Pseudomonadati</taxon>
        <taxon>Pseudomonadota</taxon>
        <taxon>Alphaproteobacteria</taxon>
        <taxon>Acetobacterales</taxon>
        <taxon>Acetobacteraceae</taxon>
        <taxon>Acetobacter</taxon>
        <taxon>Acetobacter subgen. Acetobacter</taxon>
    </lineage>
</organism>
<dbReference type="Gene3D" id="3.40.50.720">
    <property type="entry name" value="NAD(P)-binding Rossmann-like Domain"/>
    <property type="match status" value="1"/>
</dbReference>
<dbReference type="NCBIfam" id="TIGR02817">
    <property type="entry name" value="adh_fam_1"/>
    <property type="match status" value="1"/>
</dbReference>
<dbReference type="InterPro" id="IPR014182">
    <property type="entry name" value="ADH_Zn_typ-1"/>
</dbReference>
<evidence type="ECO:0000256" key="2">
    <source>
        <dbReference type="RuleBase" id="RU364000"/>
    </source>
</evidence>
<dbReference type="Proteomes" id="UP000515220">
    <property type="component" value="Chromosome"/>
</dbReference>